<dbReference type="EMBL" id="CP136862">
    <property type="protein sequence ID" value="WOJ90944.1"/>
    <property type="molecule type" value="Genomic_DNA"/>
</dbReference>
<sequence>MAIGLWVALCGLGLLAVAATYLAYCKDIDAIRAKVRAGGRLAQTSAGLIEYASDEHVSDRLGPPALIIHGASGGYDQGISIGKQNFGDAFQIVAPSRFGYLRTPLPRDGSPAAQADAHAALLDCLNLDRVVALGFSMGARSAVELALRHPHRVSALILESPIAYAPSDGPKIDYPGSRRLIRLVTNGADFIYWLLLRIAPNFVIRLSGMRPELVARATEIERDKVMAVIRGVQPLSLRLAGVSNDLASLIAPWPLDKIAAPTFIVAAADDLFNTLPAARYAAAGIFRATLLGLDSGGHLFVGRHDEIRAKLAAFLKKAGVMEQAT</sequence>
<dbReference type="PANTHER" id="PTHR43798:SF33">
    <property type="entry name" value="HYDROLASE, PUTATIVE (AFU_ORTHOLOGUE AFUA_2G14860)-RELATED"/>
    <property type="match status" value="1"/>
</dbReference>
<evidence type="ECO:0000313" key="3">
    <source>
        <dbReference type="Proteomes" id="UP001626536"/>
    </source>
</evidence>
<accession>A0ABZ0HWM1</accession>
<dbReference type="InterPro" id="IPR000073">
    <property type="entry name" value="AB_hydrolase_1"/>
</dbReference>
<dbReference type="RefSeq" id="WP_407340533.1">
    <property type="nucleotide sequence ID" value="NZ_CP136862.1"/>
</dbReference>
<proteinExistence type="predicted"/>
<dbReference type="Pfam" id="PF00561">
    <property type="entry name" value="Abhydrolase_1"/>
    <property type="match status" value="1"/>
</dbReference>
<organism evidence="2 3">
    <name type="scientific">Methylocapsa polymorpha</name>
    <dbReference type="NCBI Taxonomy" id="3080828"/>
    <lineage>
        <taxon>Bacteria</taxon>
        <taxon>Pseudomonadati</taxon>
        <taxon>Pseudomonadota</taxon>
        <taxon>Alphaproteobacteria</taxon>
        <taxon>Hyphomicrobiales</taxon>
        <taxon>Beijerinckiaceae</taxon>
        <taxon>Methylocapsa</taxon>
    </lineage>
</organism>
<name>A0ABZ0HWM1_9HYPH</name>
<dbReference type="InterPro" id="IPR029058">
    <property type="entry name" value="AB_hydrolase_fold"/>
</dbReference>
<feature type="domain" description="AB hydrolase-1" evidence="1">
    <location>
        <begin position="66"/>
        <end position="166"/>
    </location>
</feature>
<dbReference type="GO" id="GO:0016787">
    <property type="term" value="F:hydrolase activity"/>
    <property type="evidence" value="ECO:0007669"/>
    <property type="project" value="UniProtKB-KW"/>
</dbReference>
<protein>
    <submittedName>
        <fullName evidence="2">Alpha/beta hydrolase</fullName>
    </submittedName>
</protein>
<dbReference type="SUPFAM" id="SSF53474">
    <property type="entry name" value="alpha/beta-Hydrolases"/>
    <property type="match status" value="1"/>
</dbReference>
<dbReference type="PANTHER" id="PTHR43798">
    <property type="entry name" value="MONOACYLGLYCEROL LIPASE"/>
    <property type="match status" value="1"/>
</dbReference>
<dbReference type="InterPro" id="IPR050266">
    <property type="entry name" value="AB_hydrolase_sf"/>
</dbReference>
<keyword evidence="3" id="KW-1185">Reference proteome</keyword>
<reference evidence="2 3" key="1">
    <citation type="submission" date="2023-10" db="EMBL/GenBank/DDBJ databases">
        <title>Novel methanotroph of the genus Methylocapsa from a subarctic wetland.</title>
        <authorList>
            <person name="Belova S.E."/>
            <person name="Oshkin I.Y."/>
            <person name="Miroshnikov K."/>
            <person name="Dedysh S.N."/>
        </authorList>
    </citation>
    <scope>NUCLEOTIDE SEQUENCE [LARGE SCALE GENOMIC DNA]</scope>
    <source>
        <strain evidence="2 3">RX1</strain>
    </source>
</reference>
<keyword evidence="2" id="KW-0378">Hydrolase</keyword>
<dbReference type="Proteomes" id="UP001626536">
    <property type="component" value="Chromosome"/>
</dbReference>
<dbReference type="Gene3D" id="3.40.50.1820">
    <property type="entry name" value="alpha/beta hydrolase"/>
    <property type="match status" value="1"/>
</dbReference>
<gene>
    <name evidence="2" type="ORF">RZS28_06565</name>
</gene>
<evidence type="ECO:0000259" key="1">
    <source>
        <dbReference type="Pfam" id="PF00561"/>
    </source>
</evidence>
<evidence type="ECO:0000313" key="2">
    <source>
        <dbReference type="EMBL" id="WOJ90944.1"/>
    </source>
</evidence>